<dbReference type="RefSeq" id="WP_188776039.1">
    <property type="nucleotide sequence ID" value="NZ_BMMB01000005.1"/>
</dbReference>
<dbReference type="SUPFAM" id="SSF51735">
    <property type="entry name" value="NAD(P)-binding Rossmann-fold domains"/>
    <property type="match status" value="1"/>
</dbReference>
<comment type="caution">
    <text evidence="2">The sequence shown here is derived from an EMBL/GenBank/DDBJ whole genome shotgun (WGS) entry which is preliminary data.</text>
</comment>
<dbReference type="Proteomes" id="UP001185028">
    <property type="component" value="Unassembled WGS sequence"/>
</dbReference>
<dbReference type="EMBL" id="JAVDQH010000018">
    <property type="protein sequence ID" value="MDR6245781.1"/>
    <property type="molecule type" value="Genomic_DNA"/>
</dbReference>
<dbReference type="PANTHER" id="PTHR15020">
    <property type="entry name" value="FLAVIN REDUCTASE-RELATED"/>
    <property type="match status" value="1"/>
</dbReference>
<dbReference type="Pfam" id="PF13460">
    <property type="entry name" value="NAD_binding_10"/>
    <property type="match status" value="1"/>
</dbReference>
<proteinExistence type="predicted"/>
<evidence type="ECO:0000313" key="3">
    <source>
        <dbReference type="Proteomes" id="UP001185028"/>
    </source>
</evidence>
<evidence type="ECO:0000259" key="1">
    <source>
        <dbReference type="Pfam" id="PF13460"/>
    </source>
</evidence>
<reference evidence="2 3" key="1">
    <citation type="submission" date="2023-07" db="EMBL/GenBank/DDBJ databases">
        <title>Genomic Encyclopedia of Type Strains, Phase IV (KMG-IV): sequencing the most valuable type-strain genomes for metagenomic binning, comparative biology and taxonomic classification.</title>
        <authorList>
            <person name="Goeker M."/>
        </authorList>
    </citation>
    <scope>NUCLEOTIDE SEQUENCE [LARGE SCALE GENOMIC DNA]</scope>
    <source>
        <strain evidence="2 3">DSM 22170</strain>
    </source>
</reference>
<accession>A0ABU1J2U0</accession>
<evidence type="ECO:0000313" key="2">
    <source>
        <dbReference type="EMBL" id="MDR6245781.1"/>
    </source>
</evidence>
<gene>
    <name evidence="2" type="ORF">JOC58_003697</name>
</gene>
<dbReference type="PANTHER" id="PTHR15020:SF50">
    <property type="entry name" value="UPF0659 PROTEIN YMR090W"/>
    <property type="match status" value="1"/>
</dbReference>
<dbReference type="Gene3D" id="3.40.50.720">
    <property type="entry name" value="NAD(P)-binding Rossmann-like Domain"/>
    <property type="match status" value="1"/>
</dbReference>
<dbReference type="InterPro" id="IPR016040">
    <property type="entry name" value="NAD(P)-bd_dom"/>
</dbReference>
<dbReference type="InterPro" id="IPR036291">
    <property type="entry name" value="NAD(P)-bd_dom_sf"/>
</dbReference>
<protein>
    <submittedName>
        <fullName evidence="2">NADH-flavin reductase</fullName>
    </submittedName>
</protein>
<keyword evidence="3" id="KW-1185">Reference proteome</keyword>
<feature type="domain" description="NAD(P)-binding" evidence="1">
    <location>
        <begin position="7"/>
        <end position="215"/>
    </location>
</feature>
<organism evidence="2 3">
    <name type="scientific">Paenibacillus hunanensis</name>
    <dbReference type="NCBI Taxonomy" id="539262"/>
    <lineage>
        <taxon>Bacteria</taxon>
        <taxon>Bacillati</taxon>
        <taxon>Bacillota</taxon>
        <taxon>Bacilli</taxon>
        <taxon>Bacillales</taxon>
        <taxon>Paenibacillaceae</taxon>
        <taxon>Paenibacillus</taxon>
    </lineage>
</organism>
<name>A0ABU1J2U0_9BACL</name>
<sequence>MRITVIGATGATGRKVVERALELGHEVVAIARRPERINPAERLNTRQADVLDATSIWKAITDTEVVISCIGPTKSSPAGTFMAKSIPNAIAANFSPGTVMSEGTQNIVEACERNGVQRLVMQSGIGLSDGRELTIGNRCLLGINRHILSKAIKDKGIAEHTVQHSNLNWIIVRPTGMTDTDATLSYIAAPGARISMTRTLSFADCADCLVRAATSEPDWDRTIVNVGR</sequence>